<comment type="subcellular location">
    <subcellularLocation>
        <location evidence="1 7">Bacterial flagellum</location>
    </subcellularLocation>
    <subcellularLocation>
        <location evidence="2 7">Secreted</location>
    </subcellularLocation>
</comment>
<dbReference type="GO" id="GO:0009424">
    <property type="term" value="C:bacterial-type flagellum hook"/>
    <property type="evidence" value="ECO:0007669"/>
    <property type="project" value="UniProtKB-UniRule"/>
</dbReference>
<dbReference type="OrthoDB" id="9802553at2"/>
<reference evidence="10 11" key="2">
    <citation type="submission" date="2019-05" db="EMBL/GenBank/DDBJ databases">
        <title>Genome evolution of the obligate endosymbiont Buchnera aphidicola.</title>
        <authorList>
            <person name="Moran N.A."/>
        </authorList>
    </citation>
    <scope>NUCLEOTIDE SEQUENCE [LARGE SCALE GENOMIC DNA]</scope>
    <source>
        <strain evidence="10 11">Sav</strain>
    </source>
</reference>
<evidence type="ECO:0000313" key="11">
    <source>
        <dbReference type="Proteomes" id="UP000298585"/>
    </source>
</evidence>
<evidence type="ECO:0000256" key="6">
    <source>
        <dbReference type="ARBA" id="ARBA00023143"/>
    </source>
</evidence>
<keyword evidence="6 7" id="KW-0975">Bacterial flagellum</keyword>
<evidence type="ECO:0000259" key="8">
    <source>
        <dbReference type="Pfam" id="PF21158"/>
    </source>
</evidence>
<comment type="similarity">
    <text evidence="3 7">Belongs to the flagella basal body rod proteins family.</text>
</comment>
<evidence type="ECO:0000256" key="7">
    <source>
        <dbReference type="RuleBase" id="RU362065"/>
    </source>
</evidence>
<dbReference type="RefSeq" id="WP_158338483.1">
    <property type="nucleotide sequence ID" value="NZ_CP034855.1"/>
</dbReference>
<keyword evidence="5 7" id="KW-0964">Secreted</keyword>
<keyword evidence="10" id="KW-0969">Cilium</keyword>
<dbReference type="PANTHER" id="PTHR30033">
    <property type="entry name" value="FLAGELLAR HOOK-ASSOCIATED PROTEIN 1"/>
    <property type="match status" value="1"/>
</dbReference>
<dbReference type="Pfam" id="PF22638">
    <property type="entry name" value="FlgK_D1"/>
    <property type="match status" value="1"/>
</dbReference>
<evidence type="ECO:0000256" key="3">
    <source>
        <dbReference type="ARBA" id="ARBA00009677"/>
    </source>
</evidence>
<dbReference type="Proteomes" id="UP000298585">
    <property type="component" value="Chromosome"/>
</dbReference>
<dbReference type="PRINTS" id="PR01005">
    <property type="entry name" value="FLGHOOKAP1"/>
</dbReference>
<reference evidence="10 11" key="1">
    <citation type="submission" date="2018-12" db="EMBL/GenBank/DDBJ databases">
        <authorList>
            <person name="Chong R.A."/>
        </authorList>
    </citation>
    <scope>NUCLEOTIDE SEQUENCE [LARGE SCALE GENOMIC DNA]</scope>
    <source>
        <strain evidence="10 11">Sav</strain>
    </source>
</reference>
<accession>A0A4D6Y8K9</accession>
<dbReference type="GO" id="GO:0044780">
    <property type="term" value="P:bacterial-type flagellum assembly"/>
    <property type="evidence" value="ECO:0007669"/>
    <property type="project" value="InterPro"/>
</dbReference>
<evidence type="ECO:0000256" key="1">
    <source>
        <dbReference type="ARBA" id="ARBA00004365"/>
    </source>
</evidence>
<dbReference type="InterPro" id="IPR002371">
    <property type="entry name" value="FlgK"/>
</dbReference>
<dbReference type="SUPFAM" id="SSF64518">
    <property type="entry name" value="Phase 1 flagellin"/>
    <property type="match status" value="1"/>
</dbReference>
<proteinExistence type="inferred from homology"/>
<evidence type="ECO:0000259" key="9">
    <source>
        <dbReference type="Pfam" id="PF22638"/>
    </source>
</evidence>
<evidence type="ECO:0000256" key="4">
    <source>
        <dbReference type="ARBA" id="ARBA00016244"/>
    </source>
</evidence>
<sequence>MSSILNAAIAGINAMKIMIDNTVNKINNPAEKISGKRVILENTIQNSDSNTNTKVKVKEIYDNYNDFITEEKRKTEVQVQDEQTKIEQLLKLEDLLCEKSNIFNILINDLYEQIEKDIVVGQKNIINENIKNKLSNIVLAIQDFDKKLKFLEKDIKESVINNIEKVNSLINEIHEITIDIRYFPVLKLPNRVDSLIDKRDNLVDELNDLIGVKVVKGNDSYKLYLNNGISIIDNNQKQNLIPLTSKSDDRYISVGYIDNNDKIAKKIEDMIPSATLGALLKFRREELTDARNKIGQLTINFADSINSYHTLGYDMFGHVGKEIFKISQPEVISSSSNHSSPTISAKWVSTSNAKDTDYIIYFKNNNWTVIRLIDHTQVEPNIRTENNNLLITFDGIEFLIQGENSDGDIYMIKPYSKTLEQLELLIDKNQPFAFSSTDDVNYPNRNNAMIMNKFHKDLLVDHKETLDEAYQKFSKSIAYKCNELEEEIPFKKNMVNILKDKKLSMSNNVEQDYQDLNYQQECYLANVKVLQIAENIFNEIIDCFS</sequence>
<dbReference type="InterPro" id="IPR053927">
    <property type="entry name" value="FlgK_helical"/>
</dbReference>
<dbReference type="GO" id="GO:0005576">
    <property type="term" value="C:extracellular region"/>
    <property type="evidence" value="ECO:0007669"/>
    <property type="project" value="UniProtKB-SubCell"/>
</dbReference>
<keyword evidence="10" id="KW-0282">Flagellum</keyword>
<dbReference type="AlphaFoldDB" id="A0A4D6Y8K9"/>
<dbReference type="InterPro" id="IPR049119">
    <property type="entry name" value="FlgK_D2-like"/>
</dbReference>
<evidence type="ECO:0000256" key="2">
    <source>
        <dbReference type="ARBA" id="ARBA00004613"/>
    </source>
</evidence>
<feature type="domain" description="Flagellar hook-associated protein FlgK helical" evidence="9">
    <location>
        <begin position="91"/>
        <end position="324"/>
    </location>
</feature>
<dbReference type="PANTHER" id="PTHR30033:SF2">
    <property type="entry name" value="FLAGELLAR HOOK PROTEIN"/>
    <property type="match status" value="1"/>
</dbReference>
<evidence type="ECO:0000256" key="5">
    <source>
        <dbReference type="ARBA" id="ARBA00022525"/>
    </source>
</evidence>
<gene>
    <name evidence="7" type="primary">flgK</name>
    <name evidence="10" type="ORF">D9V77_01730</name>
</gene>
<organism evidence="10 11">
    <name type="scientific">Buchnera aphidicola</name>
    <name type="common">Sitobion avenae</name>
    <dbReference type="NCBI Taxonomy" id="571428"/>
    <lineage>
        <taxon>Bacteria</taxon>
        <taxon>Pseudomonadati</taxon>
        <taxon>Pseudomonadota</taxon>
        <taxon>Gammaproteobacteria</taxon>
        <taxon>Enterobacterales</taxon>
        <taxon>Erwiniaceae</taxon>
        <taxon>Buchnera</taxon>
    </lineage>
</organism>
<protein>
    <recommendedName>
        <fullName evidence="4 7">Flagellar hook-associated protein 1</fullName>
        <shortName evidence="7">HAP1</shortName>
    </recommendedName>
</protein>
<evidence type="ECO:0000313" key="10">
    <source>
        <dbReference type="EMBL" id="QCI25552.1"/>
    </source>
</evidence>
<dbReference type="EMBL" id="CP034855">
    <property type="protein sequence ID" value="QCI25552.1"/>
    <property type="molecule type" value="Genomic_DNA"/>
</dbReference>
<dbReference type="GO" id="GO:0005198">
    <property type="term" value="F:structural molecule activity"/>
    <property type="evidence" value="ECO:0007669"/>
    <property type="project" value="UniProtKB-UniRule"/>
</dbReference>
<dbReference type="Pfam" id="PF21158">
    <property type="entry name" value="flgK_1st_1"/>
    <property type="match status" value="1"/>
</dbReference>
<keyword evidence="10" id="KW-0966">Cell projection</keyword>
<feature type="domain" description="Flagellar hook-associated protein 1 D2-like" evidence="8">
    <location>
        <begin position="333"/>
        <end position="414"/>
    </location>
</feature>
<name>A0A4D6Y8K9_9GAMM</name>